<accession>A0A7V6A4B7</accession>
<proteinExistence type="predicted"/>
<organism evidence="2">
    <name type="scientific">Desulfobacca acetoxidans</name>
    <dbReference type="NCBI Taxonomy" id="60893"/>
    <lineage>
        <taxon>Bacteria</taxon>
        <taxon>Pseudomonadati</taxon>
        <taxon>Thermodesulfobacteriota</taxon>
        <taxon>Desulfobaccia</taxon>
        <taxon>Desulfobaccales</taxon>
        <taxon>Desulfobaccaceae</taxon>
        <taxon>Desulfobacca</taxon>
    </lineage>
</organism>
<feature type="compositionally biased region" description="Basic and acidic residues" evidence="1">
    <location>
        <begin position="1"/>
        <end position="34"/>
    </location>
</feature>
<feature type="region of interest" description="Disordered" evidence="1">
    <location>
        <begin position="1"/>
        <end position="41"/>
    </location>
</feature>
<reference evidence="2" key="1">
    <citation type="journal article" date="2020" name="mSystems">
        <title>Genome- and Community-Level Interaction Insights into Carbon Utilization and Element Cycling Functions of Hydrothermarchaeota in Hydrothermal Sediment.</title>
        <authorList>
            <person name="Zhou Z."/>
            <person name="Liu Y."/>
            <person name="Xu W."/>
            <person name="Pan J."/>
            <person name="Luo Z.H."/>
            <person name="Li M."/>
        </authorList>
    </citation>
    <scope>NUCLEOTIDE SEQUENCE [LARGE SCALE GENOMIC DNA]</scope>
    <source>
        <strain evidence="2">SpSt-767</strain>
    </source>
</reference>
<evidence type="ECO:0000313" key="2">
    <source>
        <dbReference type="EMBL" id="HHS30034.1"/>
    </source>
</evidence>
<protein>
    <submittedName>
        <fullName evidence="2">Uncharacterized protein</fullName>
    </submittedName>
</protein>
<sequence>MTRWDDRDDDRERPSWREIDQRRDRQHGSREPKKPRPPRKQAEMVRLLALKQAEALFQGKRGRPEYQKALKEPEGALGTKKFAAVAKKFVAEYGLPTEWGALNLLLDYPEGTVVLEVLAAMSNQWEERTRVEKQGFGGRLRVLALTSRDMEVQRRAEELLATLE</sequence>
<comment type="caution">
    <text evidence="2">The sequence shown here is derived from an EMBL/GenBank/DDBJ whole genome shotgun (WGS) entry which is preliminary data.</text>
</comment>
<dbReference type="EMBL" id="DTGR01000160">
    <property type="protein sequence ID" value="HHS30034.1"/>
    <property type="molecule type" value="Genomic_DNA"/>
</dbReference>
<name>A0A7V6A4B7_9BACT</name>
<evidence type="ECO:0000256" key="1">
    <source>
        <dbReference type="SAM" id="MobiDB-lite"/>
    </source>
</evidence>
<gene>
    <name evidence="2" type="ORF">ENV52_10090</name>
</gene>
<dbReference type="AlphaFoldDB" id="A0A7V6A4B7"/>